<feature type="domain" description="RRM" evidence="2">
    <location>
        <begin position="3"/>
        <end position="82"/>
    </location>
</feature>
<dbReference type="InterPro" id="IPR000504">
    <property type="entry name" value="RRM_dom"/>
</dbReference>
<proteinExistence type="predicted"/>
<dbReference type="Proteomes" id="UP001223520">
    <property type="component" value="Chromosome"/>
</dbReference>
<dbReference type="PANTHER" id="PTHR48034">
    <property type="entry name" value="TRANSFORMER-2 SEX-DETERMINING PROTEIN-RELATED"/>
    <property type="match status" value="1"/>
</dbReference>
<keyword evidence="4" id="KW-1185">Reference proteome</keyword>
<dbReference type="KEGG" id="hbq:QI031_11090"/>
<dbReference type="GO" id="GO:0003723">
    <property type="term" value="F:RNA binding"/>
    <property type="evidence" value="ECO:0007669"/>
    <property type="project" value="InterPro"/>
</dbReference>
<evidence type="ECO:0000313" key="4">
    <source>
        <dbReference type="Proteomes" id="UP001223520"/>
    </source>
</evidence>
<dbReference type="InterPro" id="IPR012677">
    <property type="entry name" value="Nucleotide-bd_a/b_plait_sf"/>
</dbReference>
<sequence length="165" mass="18280">MSIRLYIGNLPKEEIDRQDLQAVFAEEGDAVTTKLIKDRKTGKCRGFGFLTVNNDEQADQIIEKYNGHLFKETPIKLEKALPRTKGEDNEDQAPKAASSSGSHPAPNINKDSNRREKGAKKSRRGGGGNRESSNTNADSDAIRPDPRWASELEKLKQMLAAQTTN</sequence>
<reference evidence="3 4" key="1">
    <citation type="journal article" date="2023" name="Limnol Oceanogr Lett">
        <title>Environmental adaptations by the intertidal Antarctic cyanobacterium Halotia branconii CENA392 as revealed using long-read genome sequencing.</title>
        <authorList>
            <person name="Dextro R.B."/>
            <person name="Delbaje E."/>
            <person name="Freitas P.N.N."/>
            <person name="Geraldes V."/>
            <person name="Pinto E."/>
            <person name="Long P.F."/>
            <person name="Fiore M.F."/>
        </authorList>
    </citation>
    <scope>NUCLEOTIDE SEQUENCE [LARGE SCALE GENOMIC DNA]</scope>
    <source>
        <strain evidence="3 4">CENA392</strain>
    </source>
</reference>
<evidence type="ECO:0000259" key="2">
    <source>
        <dbReference type="PROSITE" id="PS50102"/>
    </source>
</evidence>
<feature type="compositionally biased region" description="Basic and acidic residues" evidence="1">
    <location>
        <begin position="73"/>
        <end position="87"/>
    </location>
</feature>
<dbReference type="Gene3D" id="3.30.70.330">
    <property type="match status" value="1"/>
</dbReference>
<dbReference type="Pfam" id="PF00076">
    <property type="entry name" value="RRM_1"/>
    <property type="match status" value="1"/>
</dbReference>
<dbReference type="SMART" id="SM00360">
    <property type="entry name" value="RRM"/>
    <property type="match status" value="1"/>
</dbReference>
<protein>
    <submittedName>
        <fullName evidence="3">RNA-binding protein</fullName>
    </submittedName>
</protein>
<dbReference type="SUPFAM" id="SSF54928">
    <property type="entry name" value="RNA-binding domain, RBD"/>
    <property type="match status" value="1"/>
</dbReference>
<dbReference type="EMBL" id="CP124543">
    <property type="protein sequence ID" value="WGV27983.1"/>
    <property type="molecule type" value="Genomic_DNA"/>
</dbReference>
<organism evidence="3 4">
    <name type="scientific">Halotia branconii CENA392</name>
    <dbReference type="NCBI Taxonomy" id="1539056"/>
    <lineage>
        <taxon>Bacteria</taxon>
        <taxon>Bacillati</taxon>
        <taxon>Cyanobacteriota</taxon>
        <taxon>Cyanophyceae</taxon>
        <taxon>Nostocales</taxon>
        <taxon>Nodulariaceae</taxon>
        <taxon>Halotia</taxon>
    </lineage>
</organism>
<gene>
    <name evidence="3" type="ORF">QI031_11090</name>
</gene>
<dbReference type="InterPro" id="IPR035979">
    <property type="entry name" value="RBD_domain_sf"/>
</dbReference>
<dbReference type="AlphaFoldDB" id="A0AAJ6NWW6"/>
<accession>A0AAJ6NWW6</accession>
<evidence type="ECO:0000313" key="3">
    <source>
        <dbReference type="EMBL" id="WGV27983.1"/>
    </source>
</evidence>
<evidence type="ECO:0000256" key="1">
    <source>
        <dbReference type="SAM" id="MobiDB-lite"/>
    </source>
</evidence>
<name>A0AAJ6NWW6_9CYAN</name>
<dbReference type="InterPro" id="IPR050441">
    <property type="entry name" value="RBM"/>
</dbReference>
<dbReference type="RefSeq" id="WP_281485217.1">
    <property type="nucleotide sequence ID" value="NZ_CP124543.1"/>
</dbReference>
<feature type="compositionally biased region" description="Basic and acidic residues" evidence="1">
    <location>
        <begin position="140"/>
        <end position="149"/>
    </location>
</feature>
<dbReference type="PROSITE" id="PS50102">
    <property type="entry name" value="RRM"/>
    <property type="match status" value="1"/>
</dbReference>
<feature type="region of interest" description="Disordered" evidence="1">
    <location>
        <begin position="73"/>
        <end position="149"/>
    </location>
</feature>